<dbReference type="PANTHER" id="PTHR43130:SF3">
    <property type="entry name" value="HTH-TYPE TRANSCRIPTIONAL REGULATOR RV1931C"/>
    <property type="match status" value="1"/>
</dbReference>
<dbReference type="InterPro" id="IPR009057">
    <property type="entry name" value="Homeodomain-like_sf"/>
</dbReference>
<dbReference type="KEGG" id="slc:SL103_15315"/>
<dbReference type="InterPro" id="IPR029062">
    <property type="entry name" value="Class_I_gatase-like"/>
</dbReference>
<dbReference type="SMART" id="SM00342">
    <property type="entry name" value="HTH_ARAC"/>
    <property type="match status" value="1"/>
</dbReference>
<accession>A0A1D7VL47</accession>
<reference evidence="4 5" key="1">
    <citation type="submission" date="2016-09" db="EMBL/GenBank/DDBJ databases">
        <title>Complete genome sequencing of Streptomyces lydicus 103 and metabolic pathways analysis of antibiotic biosynthesis.</title>
        <authorList>
            <person name="Jia N."/>
            <person name="Ding M.-Z."/>
            <person name="Gao F."/>
            <person name="Yuan Y.-J."/>
        </authorList>
    </citation>
    <scope>NUCLEOTIDE SEQUENCE [LARGE SCALE GENOMIC DNA]</scope>
    <source>
        <strain evidence="4 5">103</strain>
    </source>
</reference>
<dbReference type="Gene3D" id="3.40.50.880">
    <property type="match status" value="1"/>
</dbReference>
<organism evidence="4 5">
    <name type="scientific">Streptomyces lydicus</name>
    <dbReference type="NCBI Taxonomy" id="47763"/>
    <lineage>
        <taxon>Bacteria</taxon>
        <taxon>Bacillati</taxon>
        <taxon>Actinomycetota</taxon>
        <taxon>Actinomycetes</taxon>
        <taxon>Kitasatosporales</taxon>
        <taxon>Streptomycetaceae</taxon>
        <taxon>Streptomyces</taxon>
    </lineage>
</organism>
<dbReference type="Gene3D" id="1.10.10.60">
    <property type="entry name" value="Homeodomain-like"/>
    <property type="match status" value="1"/>
</dbReference>
<dbReference type="PROSITE" id="PS01124">
    <property type="entry name" value="HTH_ARAC_FAMILY_2"/>
    <property type="match status" value="1"/>
</dbReference>
<dbReference type="SUPFAM" id="SSF46689">
    <property type="entry name" value="Homeodomain-like"/>
    <property type="match status" value="2"/>
</dbReference>
<name>A0A1D7VL47_9ACTN</name>
<keyword evidence="5" id="KW-1185">Reference proteome</keyword>
<dbReference type="InterPro" id="IPR002818">
    <property type="entry name" value="DJ-1/PfpI"/>
</dbReference>
<dbReference type="Proteomes" id="UP000094094">
    <property type="component" value="Chromosome"/>
</dbReference>
<evidence type="ECO:0000313" key="5">
    <source>
        <dbReference type="Proteomes" id="UP000094094"/>
    </source>
</evidence>
<dbReference type="GO" id="GO:0043565">
    <property type="term" value="F:sequence-specific DNA binding"/>
    <property type="evidence" value="ECO:0007669"/>
    <property type="project" value="InterPro"/>
</dbReference>
<sequence>MQSSIHRIVVLALDGVYPFELGIAHRVFGELPDRYEVVTCTPDGRPVRSSSDFGVAPDHGPDALERADSVVIPPFDLRLLDDGLPAATATALARIRPGARLVSLCTGGFLLGAAGLLDGRPATTHWALADTFRRMFPRVTVDPDVLFIDDGDVLTSAGAVSGVDLCLHIVRRDHGSELANSIARRCVIPPWREGGQAQYIEQPVPAAGASGTAATREWALAHLDRPLTLADLAAHAGMSSRTFARRFTEEAGVSPGRWVVQQRVHQARRLLESTDLSVERIAHDVGFGSAISLRQHLNALIGVAPLAYRRTFRTTA</sequence>
<dbReference type="GO" id="GO:0003700">
    <property type="term" value="F:DNA-binding transcription factor activity"/>
    <property type="evidence" value="ECO:0007669"/>
    <property type="project" value="InterPro"/>
</dbReference>
<evidence type="ECO:0000313" key="4">
    <source>
        <dbReference type="EMBL" id="AOP47451.1"/>
    </source>
</evidence>
<protein>
    <submittedName>
        <fullName evidence="4">AraC family transcriptional regulator</fullName>
    </submittedName>
</protein>
<dbReference type="AlphaFoldDB" id="A0A1D7VL47"/>
<evidence type="ECO:0000256" key="2">
    <source>
        <dbReference type="ARBA" id="ARBA00023163"/>
    </source>
</evidence>
<dbReference type="RefSeq" id="WP_069569525.1">
    <property type="nucleotide sequence ID" value="NZ_CP017157.1"/>
</dbReference>
<keyword evidence="2" id="KW-0804">Transcription</keyword>
<dbReference type="EMBL" id="CP017157">
    <property type="protein sequence ID" value="AOP47451.1"/>
    <property type="molecule type" value="Genomic_DNA"/>
</dbReference>
<proteinExistence type="predicted"/>
<dbReference type="OrthoDB" id="3194870at2"/>
<dbReference type="Pfam" id="PF12833">
    <property type="entry name" value="HTH_18"/>
    <property type="match status" value="1"/>
</dbReference>
<dbReference type="PANTHER" id="PTHR43130">
    <property type="entry name" value="ARAC-FAMILY TRANSCRIPTIONAL REGULATOR"/>
    <property type="match status" value="1"/>
</dbReference>
<gene>
    <name evidence="4" type="ORF">SL103_15315</name>
</gene>
<dbReference type="InterPro" id="IPR018060">
    <property type="entry name" value="HTH_AraC"/>
</dbReference>
<evidence type="ECO:0000256" key="1">
    <source>
        <dbReference type="ARBA" id="ARBA00023015"/>
    </source>
</evidence>
<feature type="domain" description="HTH araC/xylS-type" evidence="3">
    <location>
        <begin position="213"/>
        <end position="311"/>
    </location>
</feature>
<dbReference type="Pfam" id="PF01965">
    <property type="entry name" value="DJ-1_PfpI"/>
    <property type="match status" value="1"/>
</dbReference>
<dbReference type="SUPFAM" id="SSF52317">
    <property type="entry name" value="Class I glutamine amidotransferase-like"/>
    <property type="match status" value="1"/>
</dbReference>
<keyword evidence="1" id="KW-0805">Transcription regulation</keyword>
<dbReference type="InterPro" id="IPR052158">
    <property type="entry name" value="INH-QAR"/>
</dbReference>
<dbReference type="CDD" id="cd03137">
    <property type="entry name" value="GATase1_AraC_1"/>
    <property type="match status" value="1"/>
</dbReference>
<evidence type="ECO:0000259" key="3">
    <source>
        <dbReference type="PROSITE" id="PS01124"/>
    </source>
</evidence>